<evidence type="ECO:0000256" key="4">
    <source>
        <dbReference type="ARBA" id="ARBA00022679"/>
    </source>
</evidence>
<dbReference type="HAMAP" id="MF_01864">
    <property type="entry name" value="tRNA_metthiotr_MiaB"/>
    <property type="match status" value="1"/>
</dbReference>
<evidence type="ECO:0000313" key="19">
    <source>
        <dbReference type="Proteomes" id="UP000011932"/>
    </source>
</evidence>
<dbReference type="SFLD" id="SFLDF00273">
    <property type="entry name" value="(dimethylallyl)adenosine_tRNA"/>
    <property type="match status" value="1"/>
</dbReference>
<dbReference type="SFLD" id="SFLDS00029">
    <property type="entry name" value="Radical_SAM"/>
    <property type="match status" value="1"/>
</dbReference>
<evidence type="ECO:0000256" key="3">
    <source>
        <dbReference type="ARBA" id="ARBA00022490"/>
    </source>
</evidence>
<dbReference type="NCBIfam" id="TIGR00089">
    <property type="entry name" value="MiaB/RimO family radical SAM methylthiotransferase"/>
    <property type="match status" value="1"/>
</dbReference>
<dbReference type="InterPro" id="IPR006463">
    <property type="entry name" value="MiaB_methiolase"/>
</dbReference>
<dbReference type="InterPro" id="IPR013848">
    <property type="entry name" value="Methylthiotransferase_N"/>
</dbReference>
<dbReference type="PROSITE" id="PS50926">
    <property type="entry name" value="TRAM"/>
    <property type="match status" value="1"/>
</dbReference>
<dbReference type="Pfam" id="PF01938">
    <property type="entry name" value="TRAM"/>
    <property type="match status" value="1"/>
</dbReference>
<sequence>MTENATKKLFIKTWGCQMNVYDSHRMADILHPLGYRAVDTPDDADMVILNTCHIREKATDKVFSDLGRMRDHKDERAKSGKKTLVAVAGCVAQAEGELIMDRAPYVDLVFGPQTYHELPEMVVRALGERVVNTDFPVESKFDSLPVDHVTQDGPSAFVSIQEGCDKFCTFCVVPYTRGAEYSRPAEKILDEAKTLRDRGVKDITLLGQNVNAYHGEAMDGSTWSLGRLIQALGEIDGVERIRYMTSHPRDVDQDLIDAHRDVPELMPFMHLPVQSGSDAILKTMNRKHTADHYRDIIAKLRAARPDIAFSSDFIVGFPGETEDDFEATMQLVRDVRFMSAYSFKYSARPGTPAANMQGLVHDAIMDERLQRLQALLMEQQREFNTAMIGQTIPVLFDGRGRKDGQLYGRTPWNQPMHVMAPAQYFGQIAQVRVDNATATSITGELAQ</sequence>
<keyword evidence="6 14" id="KW-0819">tRNA processing</keyword>
<evidence type="ECO:0000259" key="16">
    <source>
        <dbReference type="PROSITE" id="PS51449"/>
    </source>
</evidence>
<comment type="function">
    <text evidence="1 14">Catalyzes the methylthiolation of N6-(dimethylallyl)adenosine (i(6)A), leading to the formation of 2-methylthio-N6-(dimethylallyl)adenosine (ms(2)i(6)A) at position 37 in tRNAs that read codons beginning with uridine.</text>
</comment>
<evidence type="ECO:0000259" key="15">
    <source>
        <dbReference type="PROSITE" id="PS50926"/>
    </source>
</evidence>
<dbReference type="RefSeq" id="WP_015467451.1">
    <property type="nucleotide sequence ID" value="NC_020812.1"/>
</dbReference>
<evidence type="ECO:0000256" key="14">
    <source>
        <dbReference type="HAMAP-Rule" id="MF_01864"/>
    </source>
</evidence>
<dbReference type="InterPro" id="IPR038135">
    <property type="entry name" value="Methylthiotransferase_N_sf"/>
</dbReference>
<comment type="catalytic activity">
    <reaction evidence="12">
        <text>2-thio-N(6)-dimethylallyladenosine(37) in tRNA + S-adenosyl-L-methionine = 2-methylsulfanyl-N(6)-dimethylallyladenosine(37) in tRNA + S-adenosyl-L-homocysteine + H(+)</text>
        <dbReference type="Rhea" id="RHEA:37063"/>
        <dbReference type="Rhea" id="RHEA-COMP:10376"/>
        <dbReference type="Rhea" id="RHEA-COMP:10377"/>
        <dbReference type="ChEBI" id="CHEBI:15378"/>
        <dbReference type="ChEBI" id="CHEBI:57856"/>
        <dbReference type="ChEBI" id="CHEBI:59789"/>
        <dbReference type="ChEBI" id="CHEBI:74416"/>
        <dbReference type="ChEBI" id="CHEBI:74417"/>
    </reaction>
    <physiologicalReaction direction="left-to-right" evidence="12">
        <dbReference type="Rhea" id="RHEA:37064"/>
    </physiologicalReaction>
</comment>
<dbReference type="STRING" id="349215.A11S_1090"/>
<dbReference type="PANTHER" id="PTHR43020:SF2">
    <property type="entry name" value="MITOCHONDRIAL TRNA METHYLTHIOTRANSFERASE CDK5RAP1"/>
    <property type="match status" value="1"/>
</dbReference>
<reference evidence="18 19" key="1">
    <citation type="journal article" date="2013" name="ISME J.">
        <title>By their genes ye shall know them: genomic signatures of predatory bacteria.</title>
        <authorList>
            <person name="Pasternak Z."/>
            <person name="Pietrokovski S."/>
            <person name="Rotem O."/>
            <person name="Gophna U."/>
            <person name="Lurie-Weinberger M.N."/>
            <person name="Jurkevitch E."/>
        </authorList>
    </citation>
    <scope>NUCLEOTIDE SEQUENCE [LARGE SCALE GENOMIC DNA]</scope>
    <source>
        <strain evidence="18">EPB</strain>
    </source>
</reference>
<keyword evidence="3 14" id="KW-0963">Cytoplasm</keyword>
<dbReference type="Pfam" id="PF00919">
    <property type="entry name" value="UPF0004"/>
    <property type="match status" value="1"/>
</dbReference>
<comment type="catalytic activity">
    <reaction evidence="11">
        <text>N(6)-dimethylallyladenosine(37) in tRNA + (sulfur carrier)-SH + AH2 + S-adenosyl-L-methionine = 2-thio-N(6)-dimethylallyladenosine(37) in tRNA + (sulfur carrier)-H + 5'-deoxyadenosine + L-methionine + A + H(+)</text>
        <dbReference type="Rhea" id="RHEA:36339"/>
        <dbReference type="Rhea" id="RHEA-COMP:10375"/>
        <dbReference type="Rhea" id="RHEA-COMP:10377"/>
        <dbReference type="Rhea" id="RHEA-COMP:14737"/>
        <dbReference type="Rhea" id="RHEA-COMP:14739"/>
        <dbReference type="ChEBI" id="CHEBI:13193"/>
        <dbReference type="ChEBI" id="CHEBI:15378"/>
        <dbReference type="ChEBI" id="CHEBI:17319"/>
        <dbReference type="ChEBI" id="CHEBI:17499"/>
        <dbReference type="ChEBI" id="CHEBI:29917"/>
        <dbReference type="ChEBI" id="CHEBI:57844"/>
        <dbReference type="ChEBI" id="CHEBI:59789"/>
        <dbReference type="ChEBI" id="CHEBI:64428"/>
        <dbReference type="ChEBI" id="CHEBI:74415"/>
        <dbReference type="ChEBI" id="CHEBI:74416"/>
    </reaction>
    <physiologicalReaction direction="left-to-right" evidence="11">
        <dbReference type="Rhea" id="RHEA:36340"/>
    </physiologicalReaction>
</comment>
<dbReference type="EC" id="2.8.4.3" evidence="10 14"/>
<dbReference type="Proteomes" id="UP000011932">
    <property type="component" value="Chromosome"/>
</dbReference>
<dbReference type="PROSITE" id="PS51449">
    <property type="entry name" value="MTTASE_N"/>
    <property type="match status" value="1"/>
</dbReference>
<dbReference type="EMBL" id="CP003538">
    <property type="protein sequence ID" value="AGH97908.1"/>
    <property type="molecule type" value="Genomic_DNA"/>
</dbReference>
<keyword evidence="2 14" id="KW-0004">4Fe-4S</keyword>
<feature type="binding site" evidence="14">
    <location>
        <position position="168"/>
    </location>
    <ligand>
        <name>[4Fe-4S] cluster</name>
        <dbReference type="ChEBI" id="CHEBI:49883"/>
        <label>2</label>
        <note>4Fe-4S-S-AdoMet</note>
    </ligand>
</feature>
<dbReference type="InterPro" id="IPR006638">
    <property type="entry name" value="Elp3/MiaA/NifB-like_rSAM"/>
</dbReference>
<dbReference type="PROSITE" id="PS01278">
    <property type="entry name" value="MTTASE_RADICAL"/>
    <property type="match status" value="1"/>
</dbReference>
<accession>M4VFB8</accession>
<dbReference type="OrthoDB" id="9805215at2"/>
<dbReference type="Gene3D" id="3.40.50.12160">
    <property type="entry name" value="Methylthiotransferase, N-terminal domain"/>
    <property type="match status" value="1"/>
</dbReference>
<dbReference type="FunFam" id="3.80.30.20:FF:000001">
    <property type="entry name" value="tRNA-2-methylthio-N(6)-dimethylallyladenosine synthase 2"/>
    <property type="match status" value="1"/>
</dbReference>
<evidence type="ECO:0000256" key="12">
    <source>
        <dbReference type="ARBA" id="ARBA00052380"/>
    </source>
</evidence>
<dbReference type="Gene3D" id="3.80.30.20">
    <property type="entry name" value="tm_1862 like domain"/>
    <property type="match status" value="1"/>
</dbReference>
<feature type="binding site" evidence="14">
    <location>
        <position position="164"/>
    </location>
    <ligand>
        <name>[4Fe-4S] cluster</name>
        <dbReference type="ChEBI" id="CHEBI:49883"/>
        <label>2</label>
        <note>4Fe-4S-S-AdoMet</note>
    </ligand>
</feature>
<keyword evidence="8 14" id="KW-0408">Iron</keyword>
<evidence type="ECO:0000256" key="11">
    <source>
        <dbReference type="ARBA" id="ARBA00050926"/>
    </source>
</evidence>
<evidence type="ECO:0000256" key="13">
    <source>
        <dbReference type="ARBA" id="ARBA00052587"/>
    </source>
</evidence>
<evidence type="ECO:0000256" key="2">
    <source>
        <dbReference type="ARBA" id="ARBA00022485"/>
    </source>
</evidence>
<dbReference type="GO" id="GO:0035597">
    <property type="term" value="F:tRNA-2-methylthio-N(6)-dimethylallyladenosine(37) synthase activity"/>
    <property type="evidence" value="ECO:0007669"/>
    <property type="project" value="UniProtKB-EC"/>
</dbReference>
<comment type="catalytic activity">
    <reaction evidence="13">
        <text>N(6)-dimethylallyladenosine(37) in tRNA + (sulfur carrier)-SH + AH2 + 2 S-adenosyl-L-methionine = 2-methylsulfanyl-N(6)-dimethylallyladenosine(37) in tRNA + (sulfur carrier)-H + 5'-deoxyadenosine + L-methionine + A + S-adenosyl-L-homocysteine + 2 H(+)</text>
        <dbReference type="Rhea" id="RHEA:37067"/>
        <dbReference type="Rhea" id="RHEA-COMP:10375"/>
        <dbReference type="Rhea" id="RHEA-COMP:10376"/>
        <dbReference type="Rhea" id="RHEA-COMP:14737"/>
        <dbReference type="Rhea" id="RHEA-COMP:14739"/>
        <dbReference type="ChEBI" id="CHEBI:13193"/>
        <dbReference type="ChEBI" id="CHEBI:15378"/>
        <dbReference type="ChEBI" id="CHEBI:17319"/>
        <dbReference type="ChEBI" id="CHEBI:17499"/>
        <dbReference type="ChEBI" id="CHEBI:29917"/>
        <dbReference type="ChEBI" id="CHEBI:57844"/>
        <dbReference type="ChEBI" id="CHEBI:57856"/>
        <dbReference type="ChEBI" id="CHEBI:59789"/>
        <dbReference type="ChEBI" id="CHEBI:64428"/>
        <dbReference type="ChEBI" id="CHEBI:74415"/>
        <dbReference type="ChEBI" id="CHEBI:74417"/>
        <dbReference type="EC" id="2.8.4.3"/>
    </reaction>
    <physiologicalReaction direction="left-to-right" evidence="13">
        <dbReference type="Rhea" id="RHEA:37068"/>
    </physiologicalReaction>
</comment>
<evidence type="ECO:0000256" key="5">
    <source>
        <dbReference type="ARBA" id="ARBA00022691"/>
    </source>
</evidence>
<comment type="subunit">
    <text evidence="14">Monomer.</text>
</comment>
<dbReference type="KEGG" id="man:A11S_1090"/>
<dbReference type="SUPFAM" id="SSF102114">
    <property type="entry name" value="Radical SAM enzymes"/>
    <property type="match status" value="1"/>
</dbReference>
<comment type="cofactor">
    <cofactor evidence="14">
        <name>[4Fe-4S] cluster</name>
        <dbReference type="ChEBI" id="CHEBI:49883"/>
    </cofactor>
    <text evidence="14">Binds 2 [4Fe-4S] clusters. One cluster is coordinated with 3 cysteines and an exchangeable S-adenosyl-L-methionine.</text>
</comment>
<keyword evidence="5 14" id="KW-0949">S-adenosyl-L-methionine</keyword>
<evidence type="ECO:0000259" key="17">
    <source>
        <dbReference type="PROSITE" id="PS51918"/>
    </source>
</evidence>
<dbReference type="SFLD" id="SFLDG01082">
    <property type="entry name" value="B12-binding_domain_containing"/>
    <property type="match status" value="1"/>
</dbReference>
<evidence type="ECO:0000313" key="18">
    <source>
        <dbReference type="EMBL" id="AGH97908.1"/>
    </source>
</evidence>
<dbReference type="Pfam" id="PF04055">
    <property type="entry name" value="Radical_SAM"/>
    <property type="match status" value="1"/>
</dbReference>
<keyword evidence="7 14" id="KW-0479">Metal-binding</keyword>
<dbReference type="NCBIfam" id="TIGR01574">
    <property type="entry name" value="miaB-methiolase"/>
    <property type="match status" value="1"/>
</dbReference>
<keyword evidence="4 14" id="KW-0808">Transferase</keyword>
<feature type="binding site" evidence="14">
    <location>
        <position position="52"/>
    </location>
    <ligand>
        <name>[4Fe-4S] cluster</name>
        <dbReference type="ChEBI" id="CHEBI:49883"/>
        <label>1</label>
    </ligand>
</feature>
<feature type="binding site" evidence="14">
    <location>
        <position position="16"/>
    </location>
    <ligand>
        <name>[4Fe-4S] cluster</name>
        <dbReference type="ChEBI" id="CHEBI:49883"/>
        <label>1</label>
    </ligand>
</feature>
<dbReference type="GO" id="GO:0005829">
    <property type="term" value="C:cytosol"/>
    <property type="evidence" value="ECO:0007669"/>
    <property type="project" value="TreeGrafter"/>
</dbReference>
<feature type="domain" description="Radical SAM core" evidence="17">
    <location>
        <begin position="150"/>
        <end position="382"/>
    </location>
</feature>
<feature type="domain" description="TRAM" evidence="15">
    <location>
        <begin position="385"/>
        <end position="447"/>
    </location>
</feature>
<dbReference type="InterPro" id="IPR020612">
    <property type="entry name" value="Methylthiotransferase_CS"/>
</dbReference>
<dbReference type="InterPro" id="IPR007197">
    <property type="entry name" value="rSAM"/>
</dbReference>
<dbReference type="CDD" id="cd01335">
    <property type="entry name" value="Radical_SAM"/>
    <property type="match status" value="1"/>
</dbReference>
<gene>
    <name evidence="14" type="primary">miaB</name>
    <name evidence="18" type="ORF">A11S_1090</name>
</gene>
<dbReference type="AlphaFoldDB" id="M4VFB8"/>
<name>M4VFB8_9BACT</name>
<evidence type="ECO:0000256" key="9">
    <source>
        <dbReference type="ARBA" id="ARBA00023014"/>
    </source>
</evidence>
<dbReference type="InterPro" id="IPR002792">
    <property type="entry name" value="TRAM_dom"/>
</dbReference>
<dbReference type="FunFam" id="3.40.50.12160:FF:000001">
    <property type="entry name" value="tRNA-2-methylthio-N(6)-dimethylallyladenosine synthase"/>
    <property type="match status" value="1"/>
</dbReference>
<dbReference type="GO" id="GO:0051539">
    <property type="term" value="F:4 iron, 4 sulfur cluster binding"/>
    <property type="evidence" value="ECO:0007669"/>
    <property type="project" value="UniProtKB-UniRule"/>
</dbReference>
<evidence type="ECO:0000256" key="1">
    <source>
        <dbReference type="ARBA" id="ARBA00003234"/>
    </source>
</evidence>
<feature type="domain" description="MTTase N-terminal" evidence="16">
    <location>
        <begin position="7"/>
        <end position="127"/>
    </location>
</feature>
<evidence type="ECO:0000256" key="8">
    <source>
        <dbReference type="ARBA" id="ARBA00023004"/>
    </source>
</evidence>
<dbReference type="HOGENOM" id="CLU_018697_2_2_5"/>
<comment type="similarity">
    <text evidence="14">Belongs to the methylthiotransferase family. MiaB subfamily.</text>
</comment>
<organism evidence="18 19">
    <name type="scientific">Micavibrio aeruginosavorus EPB</name>
    <dbReference type="NCBI Taxonomy" id="349215"/>
    <lineage>
        <taxon>Bacteria</taxon>
        <taxon>Pseudomonadati</taxon>
        <taxon>Bdellovibrionota</taxon>
        <taxon>Bdellovibrionia</taxon>
        <taxon>Bdellovibrionales</taxon>
        <taxon>Pseudobdellovibrionaceae</taxon>
        <taxon>Micavibrio</taxon>
    </lineage>
</organism>
<evidence type="ECO:0000256" key="7">
    <source>
        <dbReference type="ARBA" id="ARBA00022723"/>
    </source>
</evidence>
<dbReference type="SFLD" id="SFLDG01061">
    <property type="entry name" value="methylthiotransferase"/>
    <property type="match status" value="1"/>
</dbReference>
<dbReference type="InterPro" id="IPR005839">
    <property type="entry name" value="Methylthiotransferase"/>
</dbReference>
<feature type="binding site" evidence="14">
    <location>
        <position position="171"/>
    </location>
    <ligand>
        <name>[4Fe-4S] cluster</name>
        <dbReference type="ChEBI" id="CHEBI:49883"/>
        <label>2</label>
        <note>4Fe-4S-S-AdoMet</note>
    </ligand>
</feature>
<keyword evidence="9 14" id="KW-0411">Iron-sulfur</keyword>
<dbReference type="GO" id="GO:0046872">
    <property type="term" value="F:metal ion binding"/>
    <property type="evidence" value="ECO:0007669"/>
    <property type="project" value="UniProtKB-KW"/>
</dbReference>
<proteinExistence type="inferred from homology"/>
<dbReference type="PANTHER" id="PTHR43020">
    <property type="entry name" value="CDK5 REGULATORY SUBUNIT-ASSOCIATED PROTEIN 1"/>
    <property type="match status" value="1"/>
</dbReference>
<protein>
    <recommendedName>
        <fullName evidence="10 14">tRNA-2-methylthio-N(6)-dimethylallyladenosine synthase</fullName>
        <ecNumber evidence="10 14">2.8.4.3</ecNumber>
    </recommendedName>
    <alternativeName>
        <fullName evidence="14">(Dimethylallyl)adenosine tRNA methylthiotransferase MiaB</fullName>
    </alternativeName>
    <alternativeName>
        <fullName evidence="14">tRNA-i(6)A37 methylthiotransferase</fullName>
    </alternativeName>
</protein>
<dbReference type="InterPro" id="IPR023404">
    <property type="entry name" value="rSAM_horseshoe"/>
</dbReference>
<dbReference type="InterPro" id="IPR058240">
    <property type="entry name" value="rSAM_sf"/>
</dbReference>
<comment type="subcellular location">
    <subcellularLocation>
        <location evidence="14">Cytoplasm</location>
    </subcellularLocation>
</comment>
<feature type="binding site" evidence="14">
    <location>
        <position position="90"/>
    </location>
    <ligand>
        <name>[4Fe-4S] cluster</name>
        <dbReference type="ChEBI" id="CHEBI:49883"/>
        <label>1</label>
    </ligand>
</feature>
<dbReference type="SMART" id="SM00729">
    <property type="entry name" value="Elp3"/>
    <property type="match status" value="1"/>
</dbReference>
<dbReference type="PROSITE" id="PS51918">
    <property type="entry name" value="RADICAL_SAM"/>
    <property type="match status" value="1"/>
</dbReference>
<evidence type="ECO:0000256" key="10">
    <source>
        <dbReference type="ARBA" id="ARBA00033765"/>
    </source>
</evidence>
<evidence type="ECO:0000256" key="6">
    <source>
        <dbReference type="ARBA" id="ARBA00022694"/>
    </source>
</evidence>
<dbReference type="PATRIC" id="fig|349215.9.peg.1052"/>